<dbReference type="EMBL" id="JABFOF010000008">
    <property type="protein sequence ID" value="KAG2384421.1"/>
    <property type="molecule type" value="Genomic_DNA"/>
</dbReference>
<dbReference type="GO" id="GO:0016592">
    <property type="term" value="C:mediator complex"/>
    <property type="evidence" value="ECO:0007669"/>
    <property type="project" value="TreeGrafter"/>
</dbReference>
<evidence type="ECO:0000313" key="2">
    <source>
        <dbReference type="Proteomes" id="UP000743370"/>
    </source>
</evidence>
<proteinExistence type="predicted"/>
<reference evidence="1 2" key="1">
    <citation type="submission" date="2020-05" db="EMBL/GenBank/DDBJ databases">
        <title>Vigna angularis (adzuki bean) Var. LongXiaoDou No. 4 denovo assembly.</title>
        <authorList>
            <person name="Xiang H."/>
        </authorList>
    </citation>
    <scope>NUCLEOTIDE SEQUENCE [LARGE SCALE GENOMIC DNA]</scope>
    <source>
        <tissue evidence="1">Leaf</tissue>
    </source>
</reference>
<gene>
    <name evidence="1" type="ORF">HKW66_Vig0148150</name>
</gene>
<dbReference type="PANTHER" id="PTHR12433">
    <property type="entry name" value="MEDIATOR OF RNA POLYMERASE II TRANSCRIPTION SUBUNIT 25"/>
    <property type="match status" value="1"/>
</dbReference>
<comment type="caution">
    <text evidence="1">The sequence shown here is derived from an EMBL/GenBank/DDBJ whole genome shotgun (WGS) entry which is preliminary data.</text>
</comment>
<sequence>MQIQEIITSGKLSKLEHFEADEKVMNSAGLNGGTSMGLLSMGQTLFAMHMLDRIPSSVHYLPTLLIYLKDQTLGFHYHWVIFKGLFVWDHRGLVLAKETFQGPKWCKVGVPMNQNAMSGLGPSKVSFGNSTMIPTPGMSQLAQSGMQPLVNSGAANMRYGHSRHQVVCNLLNPNVKVWQESLFGERQGLSVFISKLEGYRDSYASETLAANWLSVMEIVRHISEDHMNNKHVGKADFLVFLTTNPHGFLGQLQCVQLCNYHHRHCNYLFLTAFHLIG</sequence>
<dbReference type="GO" id="GO:0045944">
    <property type="term" value="P:positive regulation of transcription by RNA polymerase II"/>
    <property type="evidence" value="ECO:0007669"/>
    <property type="project" value="TreeGrafter"/>
</dbReference>
<evidence type="ECO:0000313" key="1">
    <source>
        <dbReference type="EMBL" id="KAG2384421.1"/>
    </source>
</evidence>
<organism evidence="1 2">
    <name type="scientific">Phaseolus angularis</name>
    <name type="common">Azuki bean</name>
    <name type="synonym">Vigna angularis</name>
    <dbReference type="NCBI Taxonomy" id="3914"/>
    <lineage>
        <taxon>Eukaryota</taxon>
        <taxon>Viridiplantae</taxon>
        <taxon>Streptophyta</taxon>
        <taxon>Embryophyta</taxon>
        <taxon>Tracheophyta</taxon>
        <taxon>Spermatophyta</taxon>
        <taxon>Magnoliopsida</taxon>
        <taxon>eudicotyledons</taxon>
        <taxon>Gunneridae</taxon>
        <taxon>Pentapetalae</taxon>
        <taxon>rosids</taxon>
        <taxon>fabids</taxon>
        <taxon>Fabales</taxon>
        <taxon>Fabaceae</taxon>
        <taxon>Papilionoideae</taxon>
        <taxon>50 kb inversion clade</taxon>
        <taxon>NPAAA clade</taxon>
        <taxon>indigoferoid/millettioid clade</taxon>
        <taxon>Phaseoleae</taxon>
        <taxon>Vigna</taxon>
    </lineage>
</organism>
<dbReference type="Proteomes" id="UP000743370">
    <property type="component" value="Unassembled WGS sequence"/>
</dbReference>
<dbReference type="PANTHER" id="PTHR12433:SF11">
    <property type="entry name" value="MEDIATOR OF RNA POLYMERASE II TRANSCRIPTION SUBUNIT 25"/>
    <property type="match status" value="1"/>
</dbReference>
<dbReference type="AlphaFoldDB" id="A0A8T0JXR2"/>
<accession>A0A8T0JXR2</accession>
<protein>
    <submittedName>
        <fullName evidence="1">Mediator of RNA polymerase II transcription subunit 25</fullName>
    </submittedName>
</protein>
<dbReference type="GO" id="GO:0005667">
    <property type="term" value="C:transcription regulator complex"/>
    <property type="evidence" value="ECO:0007669"/>
    <property type="project" value="TreeGrafter"/>
</dbReference>
<name>A0A8T0JXR2_PHAAN</name>